<dbReference type="PANTHER" id="PTHR24189:SF50">
    <property type="entry name" value="ANKYRIN REPEAT AND SOCS BOX PROTEIN 2"/>
    <property type="match status" value="1"/>
</dbReference>
<evidence type="ECO:0000256" key="1">
    <source>
        <dbReference type="ARBA" id="ARBA00022737"/>
    </source>
</evidence>
<reference evidence="3" key="1">
    <citation type="submission" date="2022-12" db="EMBL/GenBank/DDBJ databases">
        <authorList>
            <person name="Petersen C."/>
        </authorList>
    </citation>
    <scope>NUCLEOTIDE SEQUENCE</scope>
    <source>
        <strain evidence="3">IBT 3081</strain>
    </source>
</reference>
<reference evidence="3" key="2">
    <citation type="journal article" date="2023" name="IMA Fungus">
        <title>Comparative genomic study of the Penicillium genus elucidates a diverse pangenome and 15 lateral gene transfer events.</title>
        <authorList>
            <person name="Petersen C."/>
            <person name="Sorensen T."/>
            <person name="Nielsen M.R."/>
            <person name="Sondergaard T.E."/>
            <person name="Sorensen J.L."/>
            <person name="Fitzpatrick D.A."/>
            <person name="Frisvad J.C."/>
            <person name="Nielsen K.L."/>
        </authorList>
    </citation>
    <scope>NUCLEOTIDE SEQUENCE</scope>
    <source>
        <strain evidence="3">IBT 3081</strain>
    </source>
</reference>
<comment type="caution">
    <text evidence="3">The sequence shown here is derived from an EMBL/GenBank/DDBJ whole genome shotgun (WGS) entry which is preliminary data.</text>
</comment>
<name>A0A9W9RAI0_9EURO</name>
<keyword evidence="1" id="KW-0677">Repeat</keyword>
<dbReference type="AlphaFoldDB" id="A0A9W9RAI0"/>
<dbReference type="SMART" id="SM00248">
    <property type="entry name" value="ANK"/>
    <property type="match status" value="5"/>
</dbReference>
<protein>
    <submittedName>
        <fullName evidence="3">Uncharacterized protein</fullName>
    </submittedName>
</protein>
<dbReference type="GeneID" id="81468205"/>
<dbReference type="SUPFAM" id="SSF48403">
    <property type="entry name" value="Ankyrin repeat"/>
    <property type="match status" value="2"/>
</dbReference>
<dbReference type="Pfam" id="PF12796">
    <property type="entry name" value="Ank_2"/>
    <property type="match status" value="1"/>
</dbReference>
<evidence type="ECO:0000313" key="3">
    <source>
        <dbReference type="EMBL" id="KAJ5356690.1"/>
    </source>
</evidence>
<evidence type="ECO:0000313" key="4">
    <source>
        <dbReference type="Proteomes" id="UP001147752"/>
    </source>
</evidence>
<evidence type="ECO:0000256" key="2">
    <source>
        <dbReference type="ARBA" id="ARBA00023043"/>
    </source>
</evidence>
<accession>A0A9W9RAI0</accession>
<dbReference type="InterPro" id="IPR002110">
    <property type="entry name" value="Ankyrin_rpt"/>
</dbReference>
<organism evidence="3 4">
    <name type="scientific">Penicillium concentricum</name>
    <dbReference type="NCBI Taxonomy" id="293559"/>
    <lineage>
        <taxon>Eukaryota</taxon>
        <taxon>Fungi</taxon>
        <taxon>Dikarya</taxon>
        <taxon>Ascomycota</taxon>
        <taxon>Pezizomycotina</taxon>
        <taxon>Eurotiomycetes</taxon>
        <taxon>Eurotiomycetidae</taxon>
        <taxon>Eurotiales</taxon>
        <taxon>Aspergillaceae</taxon>
        <taxon>Penicillium</taxon>
    </lineage>
</organism>
<dbReference type="OrthoDB" id="366390at2759"/>
<gene>
    <name evidence="3" type="ORF">N7517_011299</name>
</gene>
<dbReference type="Proteomes" id="UP001147752">
    <property type="component" value="Unassembled WGS sequence"/>
</dbReference>
<proteinExistence type="predicted"/>
<dbReference type="InterPro" id="IPR050745">
    <property type="entry name" value="Multifunctional_regulatory"/>
</dbReference>
<keyword evidence="4" id="KW-1185">Reference proteome</keyword>
<dbReference type="RefSeq" id="XP_056574837.1">
    <property type="nucleotide sequence ID" value="XM_056729022.1"/>
</dbReference>
<dbReference type="Gene3D" id="1.25.40.20">
    <property type="entry name" value="Ankyrin repeat-containing domain"/>
    <property type="match status" value="2"/>
</dbReference>
<sequence>MALEGGSVGKSYRRPWTTRHKSVEEVLKRGADPNCPSDDEFLLGLNLGRIPILFVAICGSSSVCCQMLRGATGWMHRAYEDFLQRENVKNVQLLLKYGADPNTHISDKTSALHLTVSLCTSMGKPYIVRELIKYGADANAIGPHRQTPLHMALCRNKCPFSHSPCKTTIKALLQAPGIDLNLRGENGCTPLSIAASVTRATSAWFVKEVLISIPKTLTGKRHFIARNFAVAELLLSQSHINPNLNPTYLPLFFAVSHNMTAMVERLLSTKATDPSRKDSNGRFALTLPTSGEIIRLLVQASAELDIPDSTALVTFIAQNYDTRSTLTRSATQSDNDNA</sequence>
<dbReference type="InterPro" id="IPR036770">
    <property type="entry name" value="Ankyrin_rpt-contain_sf"/>
</dbReference>
<keyword evidence="2" id="KW-0040">ANK repeat</keyword>
<dbReference type="EMBL" id="JAPZBT010000006">
    <property type="protein sequence ID" value="KAJ5356690.1"/>
    <property type="molecule type" value="Genomic_DNA"/>
</dbReference>
<dbReference type="PANTHER" id="PTHR24189">
    <property type="entry name" value="MYOTROPHIN"/>
    <property type="match status" value="1"/>
</dbReference>